<feature type="region of interest" description="Disordered" evidence="2">
    <location>
        <begin position="568"/>
        <end position="611"/>
    </location>
</feature>
<protein>
    <submittedName>
        <fullName evidence="3">Uncharacterized protein</fullName>
    </submittedName>
</protein>
<proteinExistence type="predicted"/>
<feature type="region of interest" description="Disordered" evidence="2">
    <location>
        <begin position="253"/>
        <end position="277"/>
    </location>
</feature>
<feature type="compositionally biased region" description="Basic and acidic residues" evidence="2">
    <location>
        <begin position="575"/>
        <end position="598"/>
    </location>
</feature>
<feature type="region of interest" description="Disordered" evidence="2">
    <location>
        <begin position="1"/>
        <end position="216"/>
    </location>
</feature>
<dbReference type="EMBL" id="SNRW01004452">
    <property type="protein sequence ID" value="KAA6387251.1"/>
    <property type="molecule type" value="Genomic_DNA"/>
</dbReference>
<feature type="region of interest" description="Disordered" evidence="2">
    <location>
        <begin position="370"/>
        <end position="415"/>
    </location>
</feature>
<dbReference type="OrthoDB" id="25887at2759"/>
<keyword evidence="1" id="KW-0175">Coiled coil</keyword>
<organism evidence="3 4">
    <name type="scientific">Streblomastix strix</name>
    <dbReference type="NCBI Taxonomy" id="222440"/>
    <lineage>
        <taxon>Eukaryota</taxon>
        <taxon>Metamonada</taxon>
        <taxon>Preaxostyla</taxon>
        <taxon>Oxymonadida</taxon>
        <taxon>Streblomastigidae</taxon>
        <taxon>Streblomastix</taxon>
    </lineage>
</organism>
<feature type="compositionally biased region" description="Basic and acidic residues" evidence="2">
    <location>
        <begin position="26"/>
        <end position="38"/>
    </location>
</feature>
<evidence type="ECO:0000313" key="3">
    <source>
        <dbReference type="EMBL" id="KAA6387251.1"/>
    </source>
</evidence>
<feature type="compositionally biased region" description="Polar residues" evidence="2">
    <location>
        <begin position="185"/>
        <end position="196"/>
    </location>
</feature>
<sequence length="714" mass="80534">MSNDRPRFSVDKPRIAFRPEVPMFGKSDEADRELEKRLLANIHKQQAEAKASSKLPSLHPESPTSAGSVKKSPGMVSSSSSGTINLVKGSPQHPPSTGNSQIAKKNIKETPAGSQANLLTQQNSSQHPLLTKPRIGSVKAVTENENKKNNNTQQEGNQKIQEKKNIRPSSNQNKIKPPSPVPPQTAINVQNNQIKKSSSPLPAPPATADTKNEGVINKKKFDMNEYLSGLQSSSSGLDSTLDGHSELFQSLFEASRDTRPSASSSQQTQTAVPLRAQKENELDSQLVSSMARRLQRVEAESRKMRIELDIKKEECQKLKSERDTLHSQINDSNYLFEIKDQNNRLLSQIEDMKLFLADYGMVWVGDRNQSLSSSNSQTSISSYNSQISSSPHKQNKYNDYYNGNGIETSSGDNNEDKRIQAKKEQIWDWGKGGRNAWANDKGKVQANYKRVQQKVMEYEKQVKKQKEIEQEKEIKRLKELEKEKQQEKEREKQQEKKKDKDKDKVFSSPYDNISSSNEQSTTSPNKERNLYSSFTIRRQRQDEQDELEWSMKMGKKLKGYKLGGDPNKCNLVQGEGRRMKQDGWKSEEDKLKKKELRSESQTPQLPFVPKHSYTISGKFNGEDNADQLKLQPPEEFFYYMNKSSASSGSGNSGLITNQQDQGQVKQVQYPFPINTLIVSLESLSYQAGEGKAKIVAKADGSHVLRFPDPVKITL</sequence>
<feature type="compositionally biased region" description="Polar residues" evidence="2">
    <location>
        <begin position="112"/>
        <end position="128"/>
    </location>
</feature>
<evidence type="ECO:0000256" key="2">
    <source>
        <dbReference type="SAM" id="MobiDB-lite"/>
    </source>
</evidence>
<feature type="region of interest" description="Disordered" evidence="2">
    <location>
        <begin position="479"/>
        <end position="546"/>
    </location>
</feature>
<feature type="compositionally biased region" description="Low complexity" evidence="2">
    <location>
        <begin position="370"/>
        <end position="390"/>
    </location>
</feature>
<comment type="caution">
    <text evidence="3">The sequence shown here is derived from an EMBL/GenBank/DDBJ whole genome shotgun (WGS) entry which is preliminary data.</text>
</comment>
<feature type="compositionally biased region" description="Polar residues" evidence="2">
    <location>
        <begin position="509"/>
        <end position="536"/>
    </location>
</feature>
<gene>
    <name evidence="3" type="ORF">EZS28_017225</name>
</gene>
<feature type="coiled-coil region" evidence="1">
    <location>
        <begin position="294"/>
        <end position="328"/>
    </location>
</feature>
<dbReference type="AlphaFoldDB" id="A0A5J4VX86"/>
<evidence type="ECO:0000313" key="4">
    <source>
        <dbReference type="Proteomes" id="UP000324800"/>
    </source>
</evidence>
<name>A0A5J4VX86_9EUKA</name>
<accession>A0A5J4VX86</accession>
<feature type="compositionally biased region" description="Low complexity" evidence="2">
    <location>
        <begin position="67"/>
        <end position="82"/>
    </location>
</feature>
<feature type="compositionally biased region" description="Basic and acidic residues" evidence="2">
    <location>
        <begin position="479"/>
        <end position="505"/>
    </location>
</feature>
<dbReference type="Proteomes" id="UP000324800">
    <property type="component" value="Unassembled WGS sequence"/>
</dbReference>
<feature type="non-terminal residue" evidence="3">
    <location>
        <position position="714"/>
    </location>
</feature>
<feature type="compositionally biased region" description="Low complexity" evidence="2">
    <location>
        <begin position="149"/>
        <end position="159"/>
    </location>
</feature>
<evidence type="ECO:0000256" key="1">
    <source>
        <dbReference type="SAM" id="Coils"/>
    </source>
</evidence>
<reference evidence="3 4" key="1">
    <citation type="submission" date="2019-03" db="EMBL/GenBank/DDBJ databases">
        <title>Single cell metagenomics reveals metabolic interactions within the superorganism composed of flagellate Streblomastix strix and complex community of Bacteroidetes bacteria on its surface.</title>
        <authorList>
            <person name="Treitli S.C."/>
            <person name="Kolisko M."/>
            <person name="Husnik F."/>
            <person name="Keeling P."/>
            <person name="Hampl V."/>
        </authorList>
    </citation>
    <scope>NUCLEOTIDE SEQUENCE [LARGE SCALE GENOMIC DNA]</scope>
    <source>
        <strain evidence="3">ST1C</strain>
    </source>
</reference>
<feature type="compositionally biased region" description="Low complexity" evidence="2">
    <location>
        <begin position="261"/>
        <end position="271"/>
    </location>
</feature>
<feature type="compositionally biased region" description="Basic and acidic residues" evidence="2">
    <location>
        <begin position="1"/>
        <end position="14"/>
    </location>
</feature>